<evidence type="ECO:0000256" key="3">
    <source>
        <dbReference type="ARBA" id="ARBA00023163"/>
    </source>
</evidence>
<dbReference type="PANTHER" id="PTHR30265">
    <property type="entry name" value="RHO-INTERACTING TRANSCRIPTION TERMINATION FACTOR NUSG"/>
    <property type="match status" value="1"/>
</dbReference>
<dbReference type="GO" id="GO:0031564">
    <property type="term" value="P:transcription antitermination"/>
    <property type="evidence" value="ECO:0007669"/>
    <property type="project" value="UniProtKB-KW"/>
</dbReference>
<keyword evidence="2" id="KW-0805">Transcription regulation</keyword>
<evidence type="ECO:0000259" key="4">
    <source>
        <dbReference type="SMART" id="SM00738"/>
    </source>
</evidence>
<comment type="caution">
    <text evidence="5">The sequence shown here is derived from an EMBL/GenBank/DDBJ whole genome shotgun (WGS) entry which is preliminary data.</text>
</comment>
<protein>
    <submittedName>
        <fullName evidence="5">Transcription antitermination protein RfaH</fullName>
    </submittedName>
</protein>
<dbReference type="SMART" id="SM00738">
    <property type="entry name" value="NGN"/>
    <property type="match status" value="1"/>
</dbReference>
<proteinExistence type="predicted"/>
<evidence type="ECO:0000313" key="6">
    <source>
        <dbReference type="Proteomes" id="UP000597444"/>
    </source>
</evidence>
<dbReference type="InterPro" id="IPR043425">
    <property type="entry name" value="NusG-like"/>
</dbReference>
<dbReference type="Proteomes" id="UP000597444">
    <property type="component" value="Unassembled WGS sequence"/>
</dbReference>
<dbReference type="GO" id="GO:0005829">
    <property type="term" value="C:cytosol"/>
    <property type="evidence" value="ECO:0007669"/>
    <property type="project" value="TreeGrafter"/>
</dbReference>
<keyword evidence="1" id="KW-0889">Transcription antitermination</keyword>
<evidence type="ECO:0000256" key="2">
    <source>
        <dbReference type="ARBA" id="ARBA00023015"/>
    </source>
</evidence>
<dbReference type="SUPFAM" id="SSF82679">
    <property type="entry name" value="N-utilization substance G protein NusG, N-terminal domain"/>
    <property type="match status" value="1"/>
</dbReference>
<dbReference type="InterPro" id="IPR036735">
    <property type="entry name" value="NGN_dom_sf"/>
</dbReference>
<name>A0A8J3IKZ2_9CHLR</name>
<dbReference type="RefSeq" id="WP_220208035.1">
    <property type="nucleotide sequence ID" value="NZ_BNJK01000001.1"/>
</dbReference>
<gene>
    <name evidence="5" type="primary">rfaH</name>
    <name evidence="5" type="ORF">KSF_075320</name>
</gene>
<dbReference type="PANTHER" id="PTHR30265:SF7">
    <property type="entry name" value="TRANSCRIPTION ANTITERMINATION PROTEIN RFAH"/>
    <property type="match status" value="1"/>
</dbReference>
<evidence type="ECO:0000256" key="1">
    <source>
        <dbReference type="ARBA" id="ARBA00022814"/>
    </source>
</evidence>
<keyword evidence="6" id="KW-1185">Reference proteome</keyword>
<evidence type="ECO:0000313" key="5">
    <source>
        <dbReference type="EMBL" id="GHO97484.1"/>
    </source>
</evidence>
<organism evidence="5 6">
    <name type="scientific">Reticulibacter mediterranei</name>
    <dbReference type="NCBI Taxonomy" id="2778369"/>
    <lineage>
        <taxon>Bacteria</taxon>
        <taxon>Bacillati</taxon>
        <taxon>Chloroflexota</taxon>
        <taxon>Ktedonobacteria</taxon>
        <taxon>Ktedonobacterales</taxon>
        <taxon>Reticulibacteraceae</taxon>
        <taxon>Reticulibacter</taxon>
    </lineage>
</organism>
<accession>A0A8J3IKZ2</accession>
<dbReference type="AlphaFoldDB" id="A0A8J3IKZ2"/>
<keyword evidence="3" id="KW-0804">Transcription</keyword>
<dbReference type="Gene3D" id="3.30.70.940">
    <property type="entry name" value="NusG, N-terminal domain"/>
    <property type="match status" value="1"/>
</dbReference>
<dbReference type="InterPro" id="IPR006645">
    <property type="entry name" value="NGN-like_dom"/>
</dbReference>
<feature type="domain" description="NusG-like N-terminal" evidence="4">
    <location>
        <begin position="11"/>
        <end position="107"/>
    </location>
</feature>
<dbReference type="EMBL" id="BNJK01000001">
    <property type="protein sequence ID" value="GHO97484.1"/>
    <property type="molecule type" value="Genomic_DNA"/>
</dbReference>
<dbReference type="Pfam" id="PF02357">
    <property type="entry name" value="NusG"/>
    <property type="match status" value="1"/>
</dbReference>
<reference evidence="5" key="1">
    <citation type="submission" date="2020-10" db="EMBL/GenBank/DDBJ databases">
        <title>Taxonomic study of unclassified bacteria belonging to the class Ktedonobacteria.</title>
        <authorList>
            <person name="Yabe S."/>
            <person name="Wang C.M."/>
            <person name="Zheng Y."/>
            <person name="Sakai Y."/>
            <person name="Cavaletti L."/>
            <person name="Monciardini P."/>
            <person name="Donadio S."/>
        </authorList>
    </citation>
    <scope>NUCLEOTIDE SEQUENCE</scope>
    <source>
        <strain evidence="5">ID150040</strain>
    </source>
</reference>
<dbReference type="GO" id="GO:0006354">
    <property type="term" value="P:DNA-templated transcription elongation"/>
    <property type="evidence" value="ECO:0007669"/>
    <property type="project" value="InterPro"/>
</dbReference>
<sequence>MYPQLPSFDGHNHWYLVQCRLKKEILAKDLFQRIYNIKAYCPEYKIKSAGKIQHVPFFPGYIFAQIDLQKISLRQINTTPGVIRLVNFGGDLSPIPSSIVETIAQRSLDLDPLMLTDFAPGDLVRFKQNGALQDLEMIFVGPMSSTQRVRVLLTFLGRLKETYVDVASIEKNPIQQVYQRKRGTRGKRRNIKYSE</sequence>